<comment type="catalytic activity">
    <reaction evidence="7 8">
        <text>hydrogencarbonate + H(+) = CO2 + H2O</text>
        <dbReference type="Rhea" id="RHEA:10748"/>
        <dbReference type="ChEBI" id="CHEBI:15377"/>
        <dbReference type="ChEBI" id="CHEBI:15378"/>
        <dbReference type="ChEBI" id="CHEBI:16526"/>
        <dbReference type="ChEBI" id="CHEBI:17544"/>
        <dbReference type="EC" id="4.2.1.1"/>
    </reaction>
</comment>
<dbReference type="EMBL" id="UYSU01042455">
    <property type="protein sequence ID" value="VDM03785.1"/>
    <property type="molecule type" value="Genomic_DNA"/>
</dbReference>
<evidence type="ECO:0000313" key="11">
    <source>
        <dbReference type="Proteomes" id="UP000275846"/>
    </source>
</evidence>
<sequence>MLTTITAELFILTLPSLLSGSGHWSYTRPETGAKNWPLLFPDACAGYRQSPINLDSWNALYLDEGEQVELRIKRNAEIQAPEKLQALNNGHSLMIMVPEDLWEVSLSRDAEVTHKVAQLHFHWGRESAFGSEHSIDRKFFPLEMHIVTHSVAYPDLHSAMVSPDGLAVIGVLFELTSDRSMSHLSRFGNFLDQIWDIHQAGSVTEIDYFEPDILLPENAKHYFRYDGSLTTPPCTENVKWTVLRKRNFVTEEDVCL</sequence>
<gene>
    <name evidence="10" type="ORF">SSLN_LOCUS17399</name>
</gene>
<evidence type="ECO:0000259" key="9">
    <source>
        <dbReference type="PROSITE" id="PS51144"/>
    </source>
</evidence>
<dbReference type="InterPro" id="IPR036398">
    <property type="entry name" value="CA_dom_sf"/>
</dbReference>
<dbReference type="PANTHER" id="PTHR18952">
    <property type="entry name" value="CARBONIC ANHYDRASE"/>
    <property type="match status" value="1"/>
</dbReference>
<comment type="cofactor">
    <cofactor evidence="8">
        <name>Zn(2+)</name>
        <dbReference type="ChEBI" id="CHEBI:29105"/>
    </cofactor>
</comment>
<dbReference type="WBParaSite" id="SSLN_0001806201-mRNA-1">
    <property type="protein sequence ID" value="SSLN_0001806201-mRNA-1"/>
    <property type="gene ID" value="SSLN_0001806201"/>
</dbReference>
<evidence type="ECO:0000256" key="6">
    <source>
        <dbReference type="ARBA" id="ARBA00023239"/>
    </source>
</evidence>
<reference evidence="12" key="1">
    <citation type="submission" date="2016-06" db="UniProtKB">
        <authorList>
            <consortium name="WormBaseParasite"/>
        </authorList>
    </citation>
    <scope>IDENTIFICATION</scope>
</reference>
<evidence type="ECO:0000256" key="1">
    <source>
        <dbReference type="ARBA" id="ARBA00002904"/>
    </source>
</evidence>
<dbReference type="InterPro" id="IPR001148">
    <property type="entry name" value="CA_dom"/>
</dbReference>
<dbReference type="SUPFAM" id="SSF51069">
    <property type="entry name" value="Carbonic anhydrase"/>
    <property type="match status" value="1"/>
</dbReference>
<keyword evidence="6 8" id="KW-0456">Lyase</keyword>
<dbReference type="SMART" id="SM01057">
    <property type="entry name" value="Carb_anhydrase"/>
    <property type="match status" value="1"/>
</dbReference>
<dbReference type="Pfam" id="PF00194">
    <property type="entry name" value="Carb_anhydrase"/>
    <property type="match status" value="1"/>
</dbReference>
<evidence type="ECO:0000256" key="7">
    <source>
        <dbReference type="ARBA" id="ARBA00048348"/>
    </source>
</evidence>
<keyword evidence="11" id="KW-1185">Reference proteome</keyword>
<dbReference type="InterPro" id="IPR023561">
    <property type="entry name" value="Carbonic_anhydrase_a-class"/>
</dbReference>
<organism evidence="12">
    <name type="scientific">Schistocephalus solidus</name>
    <name type="common">Tapeworm</name>
    <dbReference type="NCBI Taxonomy" id="70667"/>
    <lineage>
        <taxon>Eukaryota</taxon>
        <taxon>Metazoa</taxon>
        <taxon>Spiralia</taxon>
        <taxon>Lophotrochozoa</taxon>
        <taxon>Platyhelminthes</taxon>
        <taxon>Cestoda</taxon>
        <taxon>Eucestoda</taxon>
        <taxon>Diphyllobothriidea</taxon>
        <taxon>Diphyllobothriidae</taxon>
        <taxon>Schistocephalus</taxon>
    </lineage>
</organism>
<dbReference type="GO" id="GO:0004089">
    <property type="term" value="F:carbonate dehydratase activity"/>
    <property type="evidence" value="ECO:0007669"/>
    <property type="project" value="UniProtKB-UniRule"/>
</dbReference>
<dbReference type="GO" id="GO:0005886">
    <property type="term" value="C:plasma membrane"/>
    <property type="evidence" value="ECO:0007669"/>
    <property type="project" value="TreeGrafter"/>
</dbReference>
<evidence type="ECO:0000256" key="8">
    <source>
        <dbReference type="RuleBase" id="RU367011"/>
    </source>
</evidence>
<dbReference type="Proteomes" id="UP000275846">
    <property type="component" value="Unassembled WGS sequence"/>
</dbReference>
<evidence type="ECO:0000256" key="4">
    <source>
        <dbReference type="ARBA" id="ARBA00022723"/>
    </source>
</evidence>
<keyword evidence="8" id="KW-0732">Signal</keyword>
<dbReference type="OrthoDB" id="429145at2759"/>
<dbReference type="CDD" id="cd00326">
    <property type="entry name" value="alpha_CA"/>
    <property type="match status" value="1"/>
</dbReference>
<dbReference type="AlphaFoldDB" id="A0A183TLQ3"/>
<evidence type="ECO:0000256" key="2">
    <source>
        <dbReference type="ARBA" id="ARBA00010718"/>
    </source>
</evidence>
<dbReference type="STRING" id="70667.A0A183TLQ3"/>
<name>A0A183TLQ3_SCHSO</name>
<evidence type="ECO:0000256" key="5">
    <source>
        <dbReference type="ARBA" id="ARBA00022833"/>
    </source>
</evidence>
<dbReference type="PROSITE" id="PS51144">
    <property type="entry name" value="ALPHA_CA_2"/>
    <property type="match status" value="1"/>
</dbReference>
<dbReference type="EC" id="4.2.1.1" evidence="3 8"/>
<dbReference type="PROSITE" id="PS00162">
    <property type="entry name" value="ALPHA_CA_1"/>
    <property type="match status" value="1"/>
</dbReference>
<dbReference type="GO" id="GO:0008270">
    <property type="term" value="F:zinc ion binding"/>
    <property type="evidence" value="ECO:0007669"/>
    <property type="project" value="UniProtKB-UniRule"/>
</dbReference>
<evidence type="ECO:0000313" key="12">
    <source>
        <dbReference type="WBParaSite" id="SSLN_0001806201-mRNA-1"/>
    </source>
</evidence>
<dbReference type="PANTHER" id="PTHR18952:SF265">
    <property type="entry name" value="CARBONIC ANHYDRASE"/>
    <property type="match status" value="1"/>
</dbReference>
<evidence type="ECO:0000256" key="3">
    <source>
        <dbReference type="ARBA" id="ARBA00012925"/>
    </source>
</evidence>
<feature type="chain" id="PRO_5043073833" description="Carbonic anhydrase" evidence="8">
    <location>
        <begin position="21"/>
        <end position="256"/>
    </location>
</feature>
<proteinExistence type="inferred from homology"/>
<evidence type="ECO:0000313" key="10">
    <source>
        <dbReference type="EMBL" id="VDM03785.1"/>
    </source>
</evidence>
<keyword evidence="4 8" id="KW-0479">Metal-binding</keyword>
<keyword evidence="5 8" id="KW-0862">Zinc</keyword>
<comment type="function">
    <text evidence="1 8">Reversible hydration of carbon dioxide.</text>
</comment>
<feature type="domain" description="Alpha-carbonic anhydrase" evidence="9">
    <location>
        <begin position="22"/>
        <end position="256"/>
    </location>
</feature>
<feature type="signal peptide" evidence="8">
    <location>
        <begin position="1"/>
        <end position="20"/>
    </location>
</feature>
<accession>A0A183TLQ3</accession>
<dbReference type="Gene3D" id="3.10.200.10">
    <property type="entry name" value="Alpha carbonic anhydrase"/>
    <property type="match status" value="1"/>
</dbReference>
<comment type="similarity">
    <text evidence="2 8">Belongs to the alpha-carbonic anhydrase family.</text>
</comment>
<protein>
    <recommendedName>
        <fullName evidence="3 8">Carbonic anhydrase</fullName>
        <ecNumber evidence="3 8">4.2.1.1</ecNumber>
    </recommendedName>
</protein>
<reference evidence="10 11" key="2">
    <citation type="submission" date="2018-11" db="EMBL/GenBank/DDBJ databases">
        <authorList>
            <consortium name="Pathogen Informatics"/>
        </authorList>
    </citation>
    <scope>NUCLEOTIDE SEQUENCE [LARGE SCALE GENOMIC DNA]</scope>
    <source>
        <strain evidence="10 11">NST_G2</strain>
    </source>
</reference>
<dbReference type="InterPro" id="IPR018338">
    <property type="entry name" value="Carbonic_anhydrase_a-class_CS"/>
</dbReference>